<feature type="transmembrane region" description="Helical" evidence="6">
    <location>
        <begin position="108"/>
        <end position="132"/>
    </location>
</feature>
<dbReference type="KEGG" id="mmyr:MXMO3_02468"/>
<name>A0A2R4MG46_9HYPH</name>
<keyword evidence="8" id="KW-1185">Reference proteome</keyword>
<feature type="transmembrane region" description="Helical" evidence="6">
    <location>
        <begin position="184"/>
        <end position="202"/>
    </location>
</feature>
<dbReference type="Proteomes" id="UP000258927">
    <property type="component" value="Chromosome"/>
</dbReference>
<dbReference type="EMBL" id="CP021330">
    <property type="protein sequence ID" value="AVX04980.1"/>
    <property type="molecule type" value="Genomic_DNA"/>
</dbReference>
<organism evidence="7 8">
    <name type="scientific">Maritalea myrionectae</name>
    <dbReference type="NCBI Taxonomy" id="454601"/>
    <lineage>
        <taxon>Bacteria</taxon>
        <taxon>Pseudomonadati</taxon>
        <taxon>Pseudomonadota</taxon>
        <taxon>Alphaproteobacteria</taxon>
        <taxon>Hyphomicrobiales</taxon>
        <taxon>Devosiaceae</taxon>
        <taxon>Maritalea</taxon>
    </lineage>
</organism>
<accession>A0A2R4MG46</accession>
<dbReference type="Pfam" id="PF01810">
    <property type="entry name" value="LysE"/>
    <property type="match status" value="1"/>
</dbReference>
<feature type="transmembrane region" description="Helical" evidence="6">
    <location>
        <begin position="40"/>
        <end position="61"/>
    </location>
</feature>
<keyword evidence="5 6" id="KW-0472">Membrane</keyword>
<dbReference type="PANTHER" id="PTHR30086">
    <property type="entry name" value="ARGININE EXPORTER PROTEIN ARGO"/>
    <property type="match status" value="1"/>
</dbReference>
<gene>
    <name evidence="7" type="ORF">MXMO3_02468</name>
</gene>
<dbReference type="AlphaFoldDB" id="A0A2R4MG46"/>
<evidence type="ECO:0000256" key="5">
    <source>
        <dbReference type="ARBA" id="ARBA00023136"/>
    </source>
</evidence>
<evidence type="ECO:0000256" key="2">
    <source>
        <dbReference type="ARBA" id="ARBA00022475"/>
    </source>
</evidence>
<feature type="transmembrane region" description="Helical" evidence="6">
    <location>
        <begin position="147"/>
        <end position="172"/>
    </location>
</feature>
<evidence type="ECO:0000256" key="3">
    <source>
        <dbReference type="ARBA" id="ARBA00022692"/>
    </source>
</evidence>
<sequence>MTTVSLIAYCIALAIAVAIPGPGIMALLGTALGRGFKPAFAMLVGITFGDLTWLTLAILGLAAVSELYADAFLVAKFIGAAYLLYLAYRFWMSSDAPKKTEVVNKRGIFALTLNGYIICLSNPKPILFYLALAPVLLDMSAITVSDYFVILGCTAAILLLVAVPYLLLAAGAREWLSSTRVYKWMNRSAAVIIGAAALAIGFRAH</sequence>
<dbReference type="InterPro" id="IPR001123">
    <property type="entry name" value="LeuE-type"/>
</dbReference>
<dbReference type="GO" id="GO:0005886">
    <property type="term" value="C:plasma membrane"/>
    <property type="evidence" value="ECO:0007669"/>
    <property type="project" value="UniProtKB-SubCell"/>
</dbReference>
<evidence type="ECO:0000256" key="6">
    <source>
        <dbReference type="SAM" id="Phobius"/>
    </source>
</evidence>
<dbReference type="STRING" id="1122213.GCA_000423365_00111"/>
<feature type="transmembrane region" description="Helical" evidence="6">
    <location>
        <begin position="67"/>
        <end position="88"/>
    </location>
</feature>
<reference evidence="7 8" key="1">
    <citation type="submission" date="2017-05" db="EMBL/GenBank/DDBJ databases">
        <title>Genome Analysis of Maritalea myrionectae HL2708#5.</title>
        <authorList>
            <consortium name="Cotde Inc.-PKNU"/>
            <person name="Jang D."/>
            <person name="Oh H.-M."/>
        </authorList>
    </citation>
    <scope>NUCLEOTIDE SEQUENCE [LARGE SCALE GENOMIC DNA]</scope>
    <source>
        <strain evidence="7 8">HL2708#5</strain>
    </source>
</reference>
<protein>
    <submittedName>
        <fullName evidence="7">Leucine efflux protein</fullName>
    </submittedName>
</protein>
<evidence type="ECO:0000256" key="4">
    <source>
        <dbReference type="ARBA" id="ARBA00022989"/>
    </source>
</evidence>
<keyword evidence="3 6" id="KW-0812">Transmembrane</keyword>
<comment type="subcellular location">
    <subcellularLocation>
        <location evidence="1">Cell membrane</location>
        <topology evidence="1">Multi-pass membrane protein</topology>
    </subcellularLocation>
</comment>
<keyword evidence="4 6" id="KW-1133">Transmembrane helix</keyword>
<evidence type="ECO:0000313" key="8">
    <source>
        <dbReference type="Proteomes" id="UP000258927"/>
    </source>
</evidence>
<evidence type="ECO:0000256" key="1">
    <source>
        <dbReference type="ARBA" id="ARBA00004651"/>
    </source>
</evidence>
<feature type="transmembrane region" description="Helical" evidence="6">
    <location>
        <begin position="6"/>
        <end position="28"/>
    </location>
</feature>
<evidence type="ECO:0000313" key="7">
    <source>
        <dbReference type="EMBL" id="AVX04980.1"/>
    </source>
</evidence>
<proteinExistence type="predicted"/>
<dbReference type="PANTHER" id="PTHR30086:SF20">
    <property type="entry name" value="ARGININE EXPORTER PROTEIN ARGO-RELATED"/>
    <property type="match status" value="1"/>
</dbReference>
<keyword evidence="2" id="KW-1003">Cell membrane</keyword>
<dbReference type="RefSeq" id="WP_027833395.1">
    <property type="nucleotide sequence ID" value="NZ_CP021330.1"/>
</dbReference>
<dbReference type="GO" id="GO:0015171">
    <property type="term" value="F:amino acid transmembrane transporter activity"/>
    <property type="evidence" value="ECO:0007669"/>
    <property type="project" value="TreeGrafter"/>
</dbReference>